<gene>
    <name evidence="2" type="ORF">V6N12_035405</name>
</gene>
<evidence type="ECO:0008006" key="4">
    <source>
        <dbReference type="Google" id="ProtNLM"/>
    </source>
</evidence>
<feature type="chain" id="PRO_5046146428" description="Secreted protein" evidence="1">
    <location>
        <begin position="23"/>
        <end position="167"/>
    </location>
</feature>
<comment type="caution">
    <text evidence="2">The sequence shown here is derived from an EMBL/GenBank/DDBJ whole genome shotgun (WGS) entry which is preliminary data.</text>
</comment>
<evidence type="ECO:0000313" key="2">
    <source>
        <dbReference type="EMBL" id="KAK8563255.1"/>
    </source>
</evidence>
<proteinExistence type="predicted"/>
<keyword evidence="3" id="KW-1185">Reference proteome</keyword>
<dbReference type="Proteomes" id="UP001472677">
    <property type="component" value="Unassembled WGS sequence"/>
</dbReference>
<protein>
    <recommendedName>
        <fullName evidence="4">Secreted protein</fullName>
    </recommendedName>
</protein>
<feature type="signal peptide" evidence="1">
    <location>
        <begin position="1"/>
        <end position="22"/>
    </location>
</feature>
<accession>A0ABR2EN18</accession>
<keyword evidence="1" id="KW-0732">Signal</keyword>
<dbReference type="EMBL" id="JBBPBM010000011">
    <property type="protein sequence ID" value="KAK8563255.1"/>
    <property type="molecule type" value="Genomic_DNA"/>
</dbReference>
<organism evidence="2 3">
    <name type="scientific">Hibiscus sabdariffa</name>
    <name type="common">roselle</name>
    <dbReference type="NCBI Taxonomy" id="183260"/>
    <lineage>
        <taxon>Eukaryota</taxon>
        <taxon>Viridiplantae</taxon>
        <taxon>Streptophyta</taxon>
        <taxon>Embryophyta</taxon>
        <taxon>Tracheophyta</taxon>
        <taxon>Spermatophyta</taxon>
        <taxon>Magnoliopsida</taxon>
        <taxon>eudicotyledons</taxon>
        <taxon>Gunneridae</taxon>
        <taxon>Pentapetalae</taxon>
        <taxon>rosids</taxon>
        <taxon>malvids</taxon>
        <taxon>Malvales</taxon>
        <taxon>Malvaceae</taxon>
        <taxon>Malvoideae</taxon>
        <taxon>Hibiscus</taxon>
    </lineage>
</organism>
<sequence>MPALAATTALLCCMAAPPCVLGTHRPSLADYRPSWHLVQQLLASPLHALGWCLPPRPVRCTTNVASRLCLAHPGLVPLPFSWDRPGPCLVLQGPTASAPLWIRTGRNVVPTHPSSAGHTVDLPRPLRTAVSALPAMVLSHGAGPWPLLPAATARSAWPMTIGLFVPC</sequence>
<evidence type="ECO:0000256" key="1">
    <source>
        <dbReference type="SAM" id="SignalP"/>
    </source>
</evidence>
<evidence type="ECO:0000313" key="3">
    <source>
        <dbReference type="Proteomes" id="UP001472677"/>
    </source>
</evidence>
<reference evidence="2 3" key="1">
    <citation type="journal article" date="2024" name="G3 (Bethesda)">
        <title>Genome assembly of Hibiscus sabdariffa L. provides insights into metabolisms of medicinal natural products.</title>
        <authorList>
            <person name="Kim T."/>
        </authorList>
    </citation>
    <scope>NUCLEOTIDE SEQUENCE [LARGE SCALE GENOMIC DNA]</scope>
    <source>
        <strain evidence="2">TK-2024</strain>
        <tissue evidence="2">Old leaves</tissue>
    </source>
</reference>
<name>A0ABR2EN18_9ROSI</name>